<dbReference type="PATRIC" id="fig|1705578.3.peg.329"/>
<evidence type="ECO:0000313" key="4">
    <source>
        <dbReference type="Proteomes" id="UP000093694"/>
    </source>
</evidence>
<accession>A0A166UNS8</accession>
<evidence type="ECO:0008006" key="5">
    <source>
        <dbReference type="Google" id="ProtNLM"/>
    </source>
</evidence>
<dbReference type="RefSeq" id="WP_242866866.1">
    <property type="nucleotide sequence ID" value="NZ_LITQ01000001.1"/>
</dbReference>
<dbReference type="Proteomes" id="UP000093694">
    <property type="component" value="Unassembled WGS sequence"/>
</dbReference>
<dbReference type="AlphaFoldDB" id="A0A166UNS8"/>
<comment type="caution">
    <text evidence="1">The sequence shown here is derived from an EMBL/GenBank/DDBJ whole genome shotgun (WGS) entry which is preliminary data.</text>
</comment>
<evidence type="ECO:0000313" key="1">
    <source>
        <dbReference type="EMBL" id="OAA95098.1"/>
    </source>
</evidence>
<reference evidence="1 3" key="1">
    <citation type="journal article" date="2015" name="Biotechnol. Bioeng.">
        <title>Genome sequence and phenotypic characterization of Caulobacter segnis.</title>
        <authorList>
            <person name="Patel S."/>
            <person name="Fletcher B."/>
            <person name="Scott D.C."/>
            <person name="Ely B."/>
        </authorList>
    </citation>
    <scope>NUCLEOTIDE SEQUENCE [LARGE SCALE GENOMIC DNA]</scope>
    <source>
        <strain evidence="1 3">PS02</strain>
    </source>
</reference>
<keyword evidence="4" id="KW-1185">Reference proteome</keyword>
<organism evidence="1 3">
    <name type="scientific">Clostridium coskatii</name>
    <dbReference type="NCBI Taxonomy" id="1705578"/>
    <lineage>
        <taxon>Bacteria</taxon>
        <taxon>Bacillati</taxon>
        <taxon>Bacillota</taxon>
        <taxon>Clostridia</taxon>
        <taxon>Eubacteriales</taxon>
        <taxon>Clostridiaceae</taxon>
        <taxon>Clostridium</taxon>
    </lineage>
</organism>
<dbReference type="EMBL" id="LITQ01000001">
    <property type="protein sequence ID" value="OAA95098.1"/>
    <property type="molecule type" value="Genomic_DNA"/>
</dbReference>
<protein>
    <recommendedName>
        <fullName evidence="5">Transposase IS116/IS110/IS902 family protein</fullName>
    </recommendedName>
</protein>
<evidence type="ECO:0000313" key="2">
    <source>
        <dbReference type="EMBL" id="OBR97554.1"/>
    </source>
</evidence>
<reference evidence="2 4" key="2">
    <citation type="journal article" date="2016" name="Front. Microbiol.">
        <title>Industrial Acetogenic Biocatalysts: A Comparative Metabolic and Genomic Analysis.</title>
        <authorList>
            <person name="Bengelsdorf F."/>
            <person name="Poehlein A."/>
            <person name="Sonja S."/>
            <person name="Erz C."/>
            <person name="Hummel T."/>
            <person name="Hoffmeister S."/>
            <person name="Daniel R."/>
            <person name="Durre P."/>
        </authorList>
    </citation>
    <scope>NUCLEOTIDE SEQUENCE [LARGE SCALE GENOMIC DNA]</scope>
    <source>
        <strain evidence="2 4">PTA-10522</strain>
    </source>
</reference>
<dbReference type="Proteomes" id="UP000077384">
    <property type="component" value="Unassembled WGS sequence"/>
</dbReference>
<dbReference type="EMBL" id="LROR01000022">
    <property type="protein sequence ID" value="OBR97554.1"/>
    <property type="molecule type" value="Genomic_DNA"/>
</dbReference>
<proteinExistence type="predicted"/>
<name>A0A166UNS8_9CLOT</name>
<gene>
    <name evidence="2" type="ORF">CLCOS_02690</name>
    <name evidence="1" type="ORF">WX73_01507</name>
</gene>
<evidence type="ECO:0000313" key="3">
    <source>
        <dbReference type="Proteomes" id="UP000077384"/>
    </source>
</evidence>
<sequence length="164" mass="19006">MTNKHGATASSIFIEFLSSEDIANTPIEELVEFVNKKSRKWISNSKMTTEVLQQAARDSYRLDRCLYEPLTTAITCSFNCIQAFDKELKAINKAGNRYLRYYLIESAGSVVCHILEYQEYYQKKLAKITIHHHKRALALTSRKLIRMIFGLLAKNQLYFSNRVD</sequence>